<dbReference type="RefSeq" id="WP_138471376.1">
    <property type="nucleotide sequence ID" value="NZ_JBGQQG010000017.1"/>
</dbReference>
<dbReference type="OrthoDB" id="3031871at2"/>
<evidence type="ECO:0000313" key="1">
    <source>
        <dbReference type="EMBL" id="TLQ08303.1"/>
    </source>
</evidence>
<comment type="caution">
    <text evidence="1">The sequence shown here is derived from an EMBL/GenBank/DDBJ whole genome shotgun (WGS) entry which is preliminary data.</text>
</comment>
<accession>A0A5R9C5M9</accession>
<protein>
    <submittedName>
        <fullName evidence="1">Uncharacterized protein</fullName>
    </submittedName>
</protein>
<dbReference type="AlphaFoldDB" id="A0A5R9C5M9"/>
<organism evidence="1 2">
    <name type="scientific">Marinilactibacillus psychrotolerans</name>
    <dbReference type="NCBI Taxonomy" id="191770"/>
    <lineage>
        <taxon>Bacteria</taxon>
        <taxon>Bacillati</taxon>
        <taxon>Bacillota</taxon>
        <taxon>Bacilli</taxon>
        <taxon>Lactobacillales</taxon>
        <taxon>Carnobacteriaceae</taxon>
        <taxon>Marinilactibacillus</taxon>
    </lineage>
</organism>
<sequence length="130" mass="14928">MMTYKQKAFIDSLMKDLDERGVEVVAIPDVAQYLQDGEYGTSTKQASDLIKLLLEEKKSAPEVPKEKVETRHIQKALVTLMTKKRKNKTETQFAIQKVIKRSLNKSSMYDLTYEELLAIENILTAAKYIK</sequence>
<dbReference type="EMBL" id="VBTE01000009">
    <property type="protein sequence ID" value="TLQ08303.1"/>
    <property type="molecule type" value="Genomic_DNA"/>
</dbReference>
<evidence type="ECO:0000313" key="2">
    <source>
        <dbReference type="Proteomes" id="UP000307201"/>
    </source>
</evidence>
<gene>
    <name evidence="1" type="ORF">FEZ48_04530</name>
</gene>
<dbReference type="Proteomes" id="UP000307201">
    <property type="component" value="Unassembled WGS sequence"/>
</dbReference>
<reference evidence="1 2" key="1">
    <citation type="submission" date="2019-05" db="EMBL/GenBank/DDBJ databases">
        <title>The metagenome of a microbial culture collection derived from dairy environment covers the genomic content of the human microbiome.</title>
        <authorList>
            <person name="Roder T."/>
            <person name="Wuthrich D."/>
            <person name="Sattari Z."/>
            <person name="Von Ah U."/>
            <person name="Bar C."/>
            <person name="Ronchi F."/>
            <person name="Macpherson A.J."/>
            <person name="Ganal-Vonarburg S.C."/>
            <person name="Bruggmann R."/>
            <person name="Vergeres G."/>
        </authorList>
    </citation>
    <scope>NUCLEOTIDE SEQUENCE [LARGE SCALE GENOMIC DNA]</scope>
    <source>
        <strain evidence="1 2">FAM 24235</strain>
    </source>
</reference>
<proteinExistence type="predicted"/>
<name>A0A5R9C5M9_9LACT</name>